<feature type="transmembrane region" description="Helical" evidence="2">
    <location>
        <begin position="158"/>
        <end position="177"/>
    </location>
</feature>
<name>A0A1I0MMQ3_9EURY</name>
<proteinExistence type="predicted"/>
<feature type="transmembrane region" description="Helical" evidence="2">
    <location>
        <begin position="77"/>
        <end position="95"/>
    </location>
</feature>
<dbReference type="PIRSF" id="PIRSF015000">
    <property type="entry name" value="UCP01500"/>
    <property type="match status" value="1"/>
</dbReference>
<dbReference type="EMBL" id="FOJA01000001">
    <property type="protein sequence ID" value="SEV89454.1"/>
    <property type="molecule type" value="Genomic_DNA"/>
</dbReference>
<feature type="transmembrane region" description="Helical" evidence="2">
    <location>
        <begin position="54"/>
        <end position="71"/>
    </location>
</feature>
<evidence type="ECO:0000313" key="4">
    <source>
        <dbReference type="Proteomes" id="UP000198518"/>
    </source>
</evidence>
<keyword evidence="2" id="KW-1133">Transmembrane helix</keyword>
<dbReference type="Pfam" id="PF10028">
    <property type="entry name" value="DUF2270"/>
    <property type="match status" value="1"/>
</dbReference>
<dbReference type="AlphaFoldDB" id="A0A1I0MMQ3"/>
<feature type="compositionally biased region" description="Basic and acidic residues" evidence="1">
    <location>
        <begin position="10"/>
        <end position="20"/>
    </location>
</feature>
<evidence type="ECO:0000313" key="3">
    <source>
        <dbReference type="EMBL" id="SEV89454.1"/>
    </source>
</evidence>
<sequence>MTEQPSDFDPDSREEREVAGEAATDRDEFLSLMGHTYRGELSRTTSWRTRIDRTTNWAVVLTASLLTWAFSTDTRPHYVLLVGVVMVTVFLGIEARRYRVYDIWRSRVRLLEENVFANALDPEGVEQSNWRELLSSDLREPTIKTPAVEAVGRRLRRVYFPLLSVLVGAWVVRITVFAESAESAVATAAVGSVPGTAVVGGVAVYYAAVAAATVWPSGRQAKGALESDDDTVGKEWK</sequence>
<keyword evidence="2" id="KW-0472">Membrane</keyword>
<accession>A0A1I0MMQ3</accession>
<organism evidence="3 4">
    <name type="scientific">Halobacterium jilantaiense</name>
    <dbReference type="NCBI Taxonomy" id="355548"/>
    <lineage>
        <taxon>Archaea</taxon>
        <taxon>Methanobacteriati</taxon>
        <taxon>Methanobacteriota</taxon>
        <taxon>Stenosarchaea group</taxon>
        <taxon>Halobacteria</taxon>
        <taxon>Halobacteriales</taxon>
        <taxon>Halobacteriaceae</taxon>
        <taxon>Halobacterium</taxon>
    </lineage>
</organism>
<keyword evidence="2" id="KW-0812">Transmembrane</keyword>
<dbReference type="RefSeq" id="WP_089667280.1">
    <property type="nucleotide sequence ID" value="NZ_FOJA01000001.1"/>
</dbReference>
<dbReference type="OrthoDB" id="307287at2157"/>
<dbReference type="STRING" id="355548.SAMN04487945_0194"/>
<gene>
    <name evidence="3" type="ORF">SAMN04487945_0194</name>
</gene>
<dbReference type="InterPro" id="IPR014470">
    <property type="entry name" value="UCP01500"/>
</dbReference>
<protein>
    <submittedName>
        <fullName evidence="3">Uncharacterized membrane protein</fullName>
    </submittedName>
</protein>
<dbReference type="Proteomes" id="UP000198518">
    <property type="component" value="Unassembled WGS sequence"/>
</dbReference>
<evidence type="ECO:0000256" key="1">
    <source>
        <dbReference type="SAM" id="MobiDB-lite"/>
    </source>
</evidence>
<reference evidence="3 4" key="1">
    <citation type="submission" date="2016-10" db="EMBL/GenBank/DDBJ databases">
        <authorList>
            <person name="de Groot N.N."/>
        </authorList>
    </citation>
    <scope>NUCLEOTIDE SEQUENCE [LARGE SCALE GENOMIC DNA]</scope>
    <source>
        <strain evidence="3 4">CGMCC 1.5337</strain>
    </source>
</reference>
<evidence type="ECO:0000256" key="2">
    <source>
        <dbReference type="SAM" id="Phobius"/>
    </source>
</evidence>
<feature type="region of interest" description="Disordered" evidence="1">
    <location>
        <begin position="1"/>
        <end position="20"/>
    </location>
</feature>
<feature type="transmembrane region" description="Helical" evidence="2">
    <location>
        <begin position="197"/>
        <end position="215"/>
    </location>
</feature>
<keyword evidence="4" id="KW-1185">Reference proteome</keyword>